<dbReference type="Proteomes" id="UP000681610">
    <property type="component" value="Unassembled WGS sequence"/>
</dbReference>
<dbReference type="Gene3D" id="3.50.50.60">
    <property type="entry name" value="FAD/NAD(P)-binding domain"/>
    <property type="match status" value="1"/>
</dbReference>
<gene>
    <name evidence="11" type="ORF">J4N46_04430</name>
</gene>
<keyword evidence="12" id="KW-1185">Reference proteome</keyword>
<dbReference type="PANTHER" id="PTHR13847:SF283">
    <property type="entry name" value="TRNA 5-METHYLAMINOMETHYL-2-THIOURIDINE BIOSYNTHESIS BIFUNCTIONAL PROTEIN MNMC"/>
    <property type="match status" value="1"/>
</dbReference>
<keyword evidence="4" id="KW-0808">Transferase</keyword>
<dbReference type="Pfam" id="PF01266">
    <property type="entry name" value="DAO"/>
    <property type="match status" value="1"/>
</dbReference>
<protein>
    <submittedName>
        <fullName evidence="11">FAD-dependent oxidoreductase</fullName>
    </submittedName>
</protein>
<reference evidence="11 12" key="1">
    <citation type="submission" date="2021-03" db="EMBL/GenBank/DDBJ databases">
        <title>Isolation and description of Capnocytophaga bilenii sp. nov., a novel Capnocytophaga species, isolated from a gingivitis subject.</title>
        <authorList>
            <person name="Antezack A."/>
            <person name="Monnet-Corti V."/>
            <person name="La Scola B."/>
        </authorList>
    </citation>
    <scope>NUCLEOTIDE SEQUENCE [LARGE SCALE GENOMIC DNA]</scope>
    <source>
        <strain evidence="11 12">Marseille-Q4570</strain>
    </source>
</reference>
<evidence type="ECO:0000256" key="6">
    <source>
        <dbReference type="ARBA" id="ARBA00022694"/>
    </source>
</evidence>
<dbReference type="SUPFAM" id="SSF54373">
    <property type="entry name" value="FAD-linked reductases, C-terminal domain"/>
    <property type="match status" value="1"/>
</dbReference>
<evidence type="ECO:0000256" key="3">
    <source>
        <dbReference type="ARBA" id="ARBA00022630"/>
    </source>
</evidence>
<feature type="domain" description="FAD dependent oxidoreductase" evidence="10">
    <location>
        <begin position="3"/>
        <end position="325"/>
    </location>
</feature>
<keyword evidence="9" id="KW-0511">Multifunctional enzyme</keyword>
<keyword evidence="5" id="KW-0949">S-adenosyl-L-methionine</keyword>
<keyword evidence="7" id="KW-0274">FAD</keyword>
<keyword evidence="8" id="KW-0560">Oxidoreductase</keyword>
<evidence type="ECO:0000256" key="7">
    <source>
        <dbReference type="ARBA" id="ARBA00022827"/>
    </source>
</evidence>
<evidence type="ECO:0000256" key="8">
    <source>
        <dbReference type="ARBA" id="ARBA00023002"/>
    </source>
</evidence>
<evidence type="ECO:0000313" key="11">
    <source>
        <dbReference type="EMBL" id="MBO1883684.1"/>
    </source>
</evidence>
<dbReference type="EMBL" id="JAGDYP010000003">
    <property type="protein sequence ID" value="MBO1883684.1"/>
    <property type="molecule type" value="Genomic_DNA"/>
</dbReference>
<dbReference type="InterPro" id="IPR006076">
    <property type="entry name" value="FAD-dep_OxRdtase"/>
</dbReference>
<evidence type="ECO:0000313" key="12">
    <source>
        <dbReference type="Proteomes" id="UP000681610"/>
    </source>
</evidence>
<evidence type="ECO:0000256" key="4">
    <source>
        <dbReference type="ARBA" id="ARBA00022679"/>
    </source>
</evidence>
<dbReference type="InterPro" id="IPR036188">
    <property type="entry name" value="FAD/NAD-bd_sf"/>
</dbReference>
<dbReference type="Gene3D" id="3.30.9.10">
    <property type="entry name" value="D-Amino Acid Oxidase, subunit A, domain 2"/>
    <property type="match status" value="1"/>
</dbReference>
<accession>A0ABS3PXN7</accession>
<keyword evidence="3" id="KW-0285">Flavoprotein</keyword>
<organism evidence="11 12">
    <name type="scientific">Capnocytophaga bilenii</name>
    <dbReference type="NCBI Taxonomy" id="2819369"/>
    <lineage>
        <taxon>Bacteria</taxon>
        <taxon>Pseudomonadati</taxon>
        <taxon>Bacteroidota</taxon>
        <taxon>Flavobacteriia</taxon>
        <taxon>Flavobacteriales</taxon>
        <taxon>Flavobacteriaceae</taxon>
        <taxon>Capnocytophaga</taxon>
    </lineage>
</organism>
<dbReference type="PANTHER" id="PTHR13847">
    <property type="entry name" value="SARCOSINE DEHYDROGENASE-RELATED"/>
    <property type="match status" value="1"/>
</dbReference>
<keyword evidence="6" id="KW-0819">tRNA processing</keyword>
<name>A0ABS3PXN7_9FLAO</name>
<keyword evidence="2" id="KW-0489">Methyltransferase</keyword>
<evidence type="ECO:0000259" key="10">
    <source>
        <dbReference type="Pfam" id="PF01266"/>
    </source>
</evidence>
<evidence type="ECO:0000256" key="2">
    <source>
        <dbReference type="ARBA" id="ARBA00022603"/>
    </source>
</evidence>
<evidence type="ECO:0000256" key="9">
    <source>
        <dbReference type="ARBA" id="ARBA00023268"/>
    </source>
</evidence>
<sequence length="352" mass="39313">MYDCIIIGAGLAGVTLGHFLEKNKKTFCIISDHSQPTSRIAGGVYNPVVLKRFTPIWRADEVSSVADSFYTETEKAAGLSFRKALPVWRKFASVEEQNNWFAAADNLVLQHYLGGCILSSGNSAIPAPFGLGEVLHTGRLDIKLYLDNALAQWQKQGIYYEQTFDYELLQFCEEYVVYKGVEARNIVFCEGCGVANNPYFKNVPMRPCKGETLTFSAPDLKLNNILKSDGVIIPLGNDLYTVGATYDPEDLTECITEAGRTALIEKLEKMICCDYEVVSHQAGIRPTVADRRPLVGQHPIHTPLWILNGLGTRGVLNAPLCAQVLYNAMFQKIDIPQEMNVNRFTKRLKKYL</sequence>
<evidence type="ECO:0000256" key="1">
    <source>
        <dbReference type="ARBA" id="ARBA00022490"/>
    </source>
</evidence>
<evidence type="ECO:0000256" key="5">
    <source>
        <dbReference type="ARBA" id="ARBA00022691"/>
    </source>
</evidence>
<dbReference type="SUPFAM" id="SSF51971">
    <property type="entry name" value="Nucleotide-binding domain"/>
    <property type="match status" value="1"/>
</dbReference>
<proteinExistence type="predicted"/>
<comment type="caution">
    <text evidence="11">The sequence shown here is derived from an EMBL/GenBank/DDBJ whole genome shotgun (WGS) entry which is preliminary data.</text>
</comment>
<dbReference type="RefSeq" id="WP_208058312.1">
    <property type="nucleotide sequence ID" value="NZ_JAGDYP010000003.1"/>
</dbReference>
<keyword evidence="1" id="KW-0963">Cytoplasm</keyword>